<evidence type="ECO:0000256" key="10">
    <source>
        <dbReference type="SAM" id="MobiDB-lite"/>
    </source>
</evidence>
<evidence type="ECO:0000259" key="13">
    <source>
        <dbReference type="PROSITE" id="PS50279"/>
    </source>
</evidence>
<dbReference type="SUPFAM" id="SSF57362">
    <property type="entry name" value="BPTI-like"/>
    <property type="match status" value="4"/>
</dbReference>
<reference evidence="14 15" key="2">
    <citation type="journal article" date="2011" name="PLoS Genet.">
        <title>Caenorhabditis briggsae recombinant inbred line genotypes reveal inter-strain incompatibility and the evolution of recombination.</title>
        <authorList>
            <person name="Ross J.A."/>
            <person name="Koboldt D.C."/>
            <person name="Staisch J.E."/>
            <person name="Chamberlin H.M."/>
            <person name="Gupta B.P."/>
            <person name="Miller R.D."/>
            <person name="Baird S.E."/>
            <person name="Haag E.S."/>
        </authorList>
    </citation>
    <scope>NUCLEOTIDE SEQUENCE [LARGE SCALE GENOMIC DNA]</scope>
    <source>
        <strain evidence="14 15">AF16</strain>
    </source>
</reference>
<dbReference type="InterPro" id="IPR020901">
    <property type="entry name" value="Prtase_inh_Kunz-CS"/>
</dbReference>
<feature type="domain" description="EGF-like" evidence="12">
    <location>
        <begin position="198"/>
        <end position="238"/>
    </location>
</feature>
<dbReference type="SMART" id="SM00181">
    <property type="entry name" value="EGF"/>
    <property type="match status" value="7"/>
</dbReference>
<keyword evidence="8" id="KW-0325">Glycoprotein</keyword>
<feature type="domain" description="EGF-like" evidence="12">
    <location>
        <begin position="716"/>
        <end position="754"/>
    </location>
</feature>
<name>A8XVJ4_CAEBR</name>
<dbReference type="FunCoup" id="A8XVJ4">
    <property type="interactions" value="34"/>
</dbReference>
<dbReference type="GO" id="GO:0005201">
    <property type="term" value="F:extracellular matrix structural constituent"/>
    <property type="evidence" value="ECO:0000318"/>
    <property type="project" value="GO_Central"/>
</dbReference>
<evidence type="ECO:0000256" key="11">
    <source>
        <dbReference type="SAM" id="SignalP"/>
    </source>
</evidence>
<feature type="disulfide bond" evidence="9">
    <location>
        <begin position="744"/>
        <end position="753"/>
    </location>
</feature>
<dbReference type="PROSITE" id="PS00280">
    <property type="entry name" value="BPTI_KUNITZ_1"/>
    <property type="match status" value="1"/>
</dbReference>
<organism evidence="14 15">
    <name type="scientific">Caenorhabditis briggsae</name>
    <dbReference type="NCBI Taxonomy" id="6238"/>
    <lineage>
        <taxon>Eukaryota</taxon>
        <taxon>Metazoa</taxon>
        <taxon>Ecdysozoa</taxon>
        <taxon>Nematoda</taxon>
        <taxon>Chromadorea</taxon>
        <taxon>Rhabditida</taxon>
        <taxon>Rhabditina</taxon>
        <taxon>Rhabditomorpha</taxon>
        <taxon>Rhabditoidea</taxon>
        <taxon>Rhabditidae</taxon>
        <taxon>Peloderinae</taxon>
        <taxon>Caenorhabditis</taxon>
    </lineage>
</organism>
<feature type="compositionally biased region" description="Gly residues" evidence="10">
    <location>
        <begin position="791"/>
        <end position="819"/>
    </location>
</feature>
<dbReference type="FunFam" id="2.10.25.10:FF:000869">
    <property type="entry name" value="Delta-like protein"/>
    <property type="match status" value="1"/>
</dbReference>
<dbReference type="Gene3D" id="4.10.410.10">
    <property type="entry name" value="Pancreatic trypsin inhibitor Kunitz domain"/>
    <property type="match status" value="4"/>
</dbReference>
<feature type="domain" description="EGF-like" evidence="12">
    <location>
        <begin position="278"/>
        <end position="318"/>
    </location>
</feature>
<evidence type="ECO:0000259" key="12">
    <source>
        <dbReference type="PROSITE" id="PS50026"/>
    </source>
</evidence>
<evidence type="ECO:0000256" key="9">
    <source>
        <dbReference type="PROSITE-ProRule" id="PRU00076"/>
    </source>
</evidence>
<dbReference type="InterPro" id="IPR018097">
    <property type="entry name" value="EGF_Ca-bd_CS"/>
</dbReference>
<keyword evidence="3 9" id="KW-0245">EGF-like domain</keyword>
<feature type="domain" description="BPTI/Kunitz inhibitor" evidence="13">
    <location>
        <begin position="35"/>
        <end position="85"/>
    </location>
</feature>
<dbReference type="Proteomes" id="UP000008549">
    <property type="component" value="Unassembled WGS sequence"/>
</dbReference>
<dbReference type="OMA" id="AECINRE"/>
<keyword evidence="5" id="KW-0677">Repeat</keyword>
<dbReference type="Gene3D" id="2.10.25.10">
    <property type="entry name" value="Laminin"/>
    <property type="match status" value="5"/>
</dbReference>
<comment type="caution">
    <text evidence="9">Lacks conserved residue(s) required for the propagation of feature annotation.</text>
</comment>
<dbReference type="InterPro" id="IPR024731">
    <property type="entry name" value="NELL2-like_EGF"/>
</dbReference>
<dbReference type="SMART" id="SM00131">
    <property type="entry name" value="KU"/>
    <property type="match status" value="4"/>
</dbReference>
<feature type="disulfide bond" evidence="9">
    <location>
        <begin position="639"/>
        <end position="656"/>
    </location>
</feature>
<dbReference type="PROSITE" id="PS01186">
    <property type="entry name" value="EGF_2"/>
    <property type="match status" value="3"/>
</dbReference>
<dbReference type="FunFam" id="2.10.25.10:FF:000731">
    <property type="entry name" value="Wall-associated receptor kinase 2"/>
    <property type="match status" value="1"/>
</dbReference>
<evidence type="ECO:0000256" key="8">
    <source>
        <dbReference type="ARBA" id="ARBA00023180"/>
    </source>
</evidence>
<dbReference type="SMART" id="SM00179">
    <property type="entry name" value="EGF_CA"/>
    <property type="match status" value="4"/>
</dbReference>
<dbReference type="InterPro" id="IPR049883">
    <property type="entry name" value="NOTCH1_EGF-like"/>
</dbReference>
<evidence type="ECO:0000313" key="14">
    <source>
        <dbReference type="EMBL" id="CAP36662.2"/>
    </source>
</evidence>
<feature type="domain" description="BPTI/Kunitz inhibitor" evidence="13">
    <location>
        <begin position="99"/>
        <end position="152"/>
    </location>
</feature>
<evidence type="ECO:0000256" key="3">
    <source>
        <dbReference type="ARBA" id="ARBA00022536"/>
    </source>
</evidence>
<feature type="domain" description="EGF-like" evidence="12">
    <location>
        <begin position="629"/>
        <end position="668"/>
    </location>
</feature>
<dbReference type="PRINTS" id="PR00759">
    <property type="entry name" value="BASICPTASE"/>
</dbReference>
<dbReference type="PROSITE" id="PS50279">
    <property type="entry name" value="BPTI_KUNITZ_2"/>
    <property type="match status" value="4"/>
</dbReference>
<dbReference type="PROSITE" id="PS00010">
    <property type="entry name" value="ASX_HYDROXYL"/>
    <property type="match status" value="2"/>
</dbReference>
<feature type="compositionally biased region" description="Basic and acidic residues" evidence="10">
    <location>
        <begin position="841"/>
        <end position="882"/>
    </location>
</feature>
<dbReference type="GO" id="GO:0005576">
    <property type="term" value="C:extracellular region"/>
    <property type="evidence" value="ECO:0000318"/>
    <property type="project" value="GO_Central"/>
</dbReference>
<comment type="subcellular location">
    <subcellularLocation>
        <location evidence="1">Secreted</location>
    </subcellularLocation>
</comment>
<feature type="region of interest" description="Disordered" evidence="10">
    <location>
        <begin position="790"/>
        <end position="882"/>
    </location>
</feature>
<dbReference type="PANTHER" id="PTHR12916">
    <property type="entry name" value="CYTOCHROME C OXIDASE POLYPEPTIDE VIC-2"/>
    <property type="match status" value="1"/>
</dbReference>
<evidence type="ECO:0000313" key="16">
    <source>
        <dbReference type="WormBase" id="CBG19401"/>
    </source>
</evidence>
<evidence type="ECO:0000256" key="6">
    <source>
        <dbReference type="ARBA" id="ARBA00022837"/>
    </source>
</evidence>
<keyword evidence="15" id="KW-1185">Reference proteome</keyword>
<dbReference type="eggNOG" id="KOG4295">
    <property type="taxonomic scope" value="Eukaryota"/>
</dbReference>
<evidence type="ECO:0000256" key="4">
    <source>
        <dbReference type="ARBA" id="ARBA00022729"/>
    </source>
</evidence>
<dbReference type="FunFam" id="2.10.25.10:FF:001117">
    <property type="entry name" value="Protein glp-1"/>
    <property type="match status" value="1"/>
</dbReference>
<dbReference type="InterPro" id="IPR026823">
    <property type="entry name" value="cEGF"/>
</dbReference>
<feature type="domain" description="BPTI/Kunitz inhibitor" evidence="13">
    <location>
        <begin position="474"/>
        <end position="530"/>
    </location>
</feature>
<evidence type="ECO:0000313" key="15">
    <source>
        <dbReference type="Proteomes" id="UP000008549"/>
    </source>
</evidence>
<dbReference type="STRING" id="6238.A8XVJ4"/>
<dbReference type="PROSITE" id="PS50026">
    <property type="entry name" value="EGF_3"/>
    <property type="match status" value="5"/>
</dbReference>
<dbReference type="InterPro" id="IPR000742">
    <property type="entry name" value="EGF"/>
</dbReference>
<feature type="domain" description="EGF-like" evidence="12">
    <location>
        <begin position="672"/>
        <end position="713"/>
    </location>
</feature>
<dbReference type="GO" id="GO:0004867">
    <property type="term" value="F:serine-type endopeptidase inhibitor activity"/>
    <property type="evidence" value="ECO:0007669"/>
    <property type="project" value="InterPro"/>
</dbReference>
<evidence type="ECO:0000256" key="1">
    <source>
        <dbReference type="ARBA" id="ARBA00004613"/>
    </source>
</evidence>
<dbReference type="AlphaFoldDB" id="A8XVJ4"/>
<evidence type="ECO:0000256" key="5">
    <source>
        <dbReference type="ARBA" id="ARBA00022737"/>
    </source>
</evidence>
<dbReference type="FunFam" id="4.10.410.10:FF:000057">
    <property type="entry name" value="CRE-MEC-9 protein"/>
    <property type="match status" value="1"/>
</dbReference>
<keyword evidence="2" id="KW-0964">Secreted</keyword>
<reference evidence="14 15" key="1">
    <citation type="journal article" date="2003" name="PLoS Biol.">
        <title>The genome sequence of Caenorhabditis briggsae: a platform for comparative genomics.</title>
        <authorList>
            <person name="Stein L.D."/>
            <person name="Bao Z."/>
            <person name="Blasiar D."/>
            <person name="Blumenthal T."/>
            <person name="Brent M.R."/>
            <person name="Chen N."/>
            <person name="Chinwalla A."/>
            <person name="Clarke L."/>
            <person name="Clee C."/>
            <person name="Coghlan A."/>
            <person name="Coulson A."/>
            <person name="D'Eustachio P."/>
            <person name="Fitch D.H."/>
            <person name="Fulton L.A."/>
            <person name="Fulton R.E."/>
            <person name="Griffiths-Jones S."/>
            <person name="Harris T.W."/>
            <person name="Hillier L.W."/>
            <person name="Kamath R."/>
            <person name="Kuwabara P.E."/>
            <person name="Mardis E.R."/>
            <person name="Marra M.A."/>
            <person name="Miner T.L."/>
            <person name="Minx P."/>
            <person name="Mullikin J.C."/>
            <person name="Plumb R.W."/>
            <person name="Rogers J."/>
            <person name="Schein J.E."/>
            <person name="Sohrmann M."/>
            <person name="Spieth J."/>
            <person name="Stajich J.E."/>
            <person name="Wei C."/>
            <person name="Willey D."/>
            <person name="Wilson R.K."/>
            <person name="Durbin R."/>
            <person name="Waterston R.H."/>
        </authorList>
    </citation>
    <scope>NUCLEOTIDE SEQUENCE [LARGE SCALE GENOMIC DNA]</scope>
    <source>
        <strain evidence="14 15">AF16</strain>
    </source>
</reference>
<dbReference type="FunFam" id="4.10.410.10:FF:000058">
    <property type="entry name" value="Protein CBR-MEC-9"/>
    <property type="match status" value="1"/>
</dbReference>
<accession>A8XVJ4</accession>
<dbReference type="HOGENOM" id="CLU_316929_0_0_1"/>
<dbReference type="PROSITE" id="PS00022">
    <property type="entry name" value="EGF_1"/>
    <property type="match status" value="2"/>
</dbReference>
<dbReference type="InParanoid" id="A8XVJ4"/>
<dbReference type="PANTHER" id="PTHR12916:SF4">
    <property type="entry name" value="UNINFLATABLE, ISOFORM C"/>
    <property type="match status" value="1"/>
</dbReference>
<dbReference type="InterPro" id="IPR009030">
    <property type="entry name" value="Growth_fac_rcpt_cys_sf"/>
</dbReference>
<dbReference type="InterPro" id="IPR002223">
    <property type="entry name" value="Kunitz_BPTI"/>
</dbReference>
<evidence type="ECO:0000256" key="7">
    <source>
        <dbReference type="ARBA" id="ARBA00023157"/>
    </source>
</evidence>
<keyword evidence="7 9" id="KW-1015">Disulfide bond</keyword>
<keyword evidence="4 11" id="KW-0732">Signal</keyword>
<dbReference type="EMBL" id="HE601047">
    <property type="protein sequence ID" value="CAP36662.2"/>
    <property type="molecule type" value="Genomic_DNA"/>
</dbReference>
<proteinExistence type="predicted"/>
<dbReference type="InterPro" id="IPR000152">
    <property type="entry name" value="EGF-type_Asp/Asn_hydroxyl_site"/>
</dbReference>
<feature type="signal peptide" evidence="11">
    <location>
        <begin position="1"/>
        <end position="21"/>
    </location>
</feature>
<dbReference type="Pfam" id="PF07645">
    <property type="entry name" value="EGF_CA"/>
    <property type="match status" value="1"/>
</dbReference>
<dbReference type="FunFam" id="2.10.25.10:FF:000653">
    <property type="entry name" value="Putative Fibrillin-1"/>
    <property type="match status" value="1"/>
</dbReference>
<feature type="domain" description="BPTI/Kunitz inhibitor" evidence="13">
    <location>
        <begin position="541"/>
        <end position="597"/>
    </location>
</feature>
<keyword evidence="6" id="KW-0106">Calcium</keyword>
<dbReference type="WormBase" id="CBG19401">
    <property type="protein sequence ID" value="CBP47221"/>
    <property type="gene ID" value="WBGene00038633"/>
    <property type="gene designation" value="Cbr-mec-9"/>
</dbReference>
<feature type="chain" id="PRO_5002730535" evidence="11">
    <location>
        <begin position="22"/>
        <end position="920"/>
    </location>
</feature>
<dbReference type="Pfam" id="PF00014">
    <property type="entry name" value="Kunitz_BPTI"/>
    <property type="match status" value="4"/>
</dbReference>
<protein>
    <submittedName>
        <fullName evidence="14">Protein CBR-MEC-9</fullName>
    </submittedName>
</protein>
<evidence type="ECO:0000256" key="2">
    <source>
        <dbReference type="ARBA" id="ARBA00022525"/>
    </source>
</evidence>
<sequence length="920" mass="105577">MFLQFHTLFVFFFVFLNQVHSKDEPLFVKNNEDICLEDVDPGPCQYYQVQWFWDQMAEECKEFHYGGCMGTKNRFSSKQQCVKQCKYKMFNPVAVPDLCLLDADQGHCGDERNGHWWYFFNQESGECEKFFYYGCGGNDNKFYSLHMCRKVCAERLSPQIACDQCDLRTSFCKSHSKFNYTCECRSGYEKNQYGECIDIDECRGYKAVCDKNAWCVNEIGSYKCECMASYRGDGKHCTYVGLGRSSIDCKDCSMHSTCNSGVCQCKEGYEGDGFNCTDVNECLRRPEICDKNAECINREGSFICTCLAGFAGNGYNCTVSKSEIYHVKLKPKIVIFQTHAWTNSTTTTRTHVVMRTGDLTSISTIRQECNPCLILKFSSVCFPGASNFGMTDVVVVLGTFSLNMTLVLPCVRRQMYSLGQMIPRGRITSHNHHVKRRRRERRRLDDRRCSLDFRISLIFLSQLLPFINCRSEVCWDKFDMNYRNQCLNGQWQQRYYFDHASLTCRQFWFDGCRSDSRNIFDDQLTCQWLCESQPMYKSRACLEDFDEGLKKECNGGRWRQQYYFDKNSKKCFPFWYDGCKGENENIFQDELTCLHTCENPAKKDPKKPWHNNDKFKMKEIIGDIYKPNATDTCLAKNPCKHNGTCIFVWKKDTHYCKCQPGYHGNNCEKVVDFDPCAEKPCMNGATCQLKYNDDDVDEKPSYECFCAAGFGGPKCDERPCETNPCLNNGTCRTTKGYSTYFCECATGFGGKNCDVSIGNTPPEEKFGKNVEQISSGKEEWIAQMRQRLKETGGGIGGASGTGFKTGNGTMGGGSSGEKGGSSAEKKSGKNKKSKATQVADEPYKDPATRKREREEREKKEAEIQAAAEEEKQRKEYEEELQRKKAEEMELEAKKALENANFETRRDSSLAFIAMFMFFFI</sequence>
<dbReference type="Pfam" id="PF12947">
    <property type="entry name" value="EGF_3"/>
    <property type="match status" value="1"/>
</dbReference>
<dbReference type="SUPFAM" id="SSF57184">
    <property type="entry name" value="Growth factor receptor domain"/>
    <property type="match status" value="1"/>
</dbReference>
<feature type="disulfide bond" evidence="9">
    <location>
        <begin position="725"/>
        <end position="742"/>
    </location>
</feature>
<dbReference type="InterPro" id="IPR036880">
    <property type="entry name" value="Kunitz_BPTI_sf"/>
</dbReference>
<feature type="disulfide bond" evidence="9">
    <location>
        <begin position="658"/>
        <end position="667"/>
    </location>
</feature>
<dbReference type="InterPro" id="IPR001881">
    <property type="entry name" value="EGF-like_Ca-bd_dom"/>
</dbReference>
<dbReference type="GO" id="GO:0005509">
    <property type="term" value="F:calcium ion binding"/>
    <property type="evidence" value="ECO:0007669"/>
    <property type="project" value="InterPro"/>
</dbReference>
<dbReference type="SUPFAM" id="SSF57196">
    <property type="entry name" value="EGF/Laminin"/>
    <property type="match status" value="3"/>
</dbReference>
<dbReference type="CDD" id="cd00109">
    <property type="entry name" value="Kunitz-type"/>
    <property type="match status" value="2"/>
</dbReference>
<gene>
    <name evidence="16" type="primary">mec-9</name>
    <name evidence="14" type="synonym">Cbr-mec-9</name>
    <name evidence="16" type="ORF">CBG19401</name>
    <name evidence="14" type="ORF">CBG_19401</name>
</gene>
<dbReference type="Pfam" id="PF00008">
    <property type="entry name" value="EGF"/>
    <property type="match status" value="3"/>
</dbReference>
<dbReference type="PROSITE" id="PS01187">
    <property type="entry name" value="EGF_CA"/>
    <property type="match status" value="2"/>
</dbReference>
<dbReference type="Pfam" id="PF12662">
    <property type="entry name" value="cEGF"/>
    <property type="match status" value="1"/>
</dbReference>
<dbReference type="CDD" id="cd00054">
    <property type="entry name" value="EGF_CA"/>
    <property type="match status" value="5"/>
</dbReference>